<keyword evidence="2" id="KW-1185">Reference proteome</keyword>
<protein>
    <submittedName>
        <fullName evidence="1">Uncharacterized protein</fullName>
    </submittedName>
</protein>
<dbReference type="PATRIC" id="fig|588858.6.peg.2192"/>
<dbReference type="HOGENOM" id="CLU_3332671_0_0_6"/>
<dbReference type="EMBL" id="CP001363">
    <property type="protein sequence ID" value="ACY88800.1"/>
    <property type="molecule type" value="Genomic_DNA"/>
</dbReference>
<dbReference type="BioCyc" id="SENT588858:STM14_RS10540-MONOMER"/>
<proteinExistence type="predicted"/>
<accession>A0A0F6B2R1</accession>
<dbReference type="RefSeq" id="WP_001617301.1">
    <property type="nucleotide sequence ID" value="NC_016856.1"/>
</dbReference>
<evidence type="ECO:0000313" key="2">
    <source>
        <dbReference type="Proteomes" id="UP000002695"/>
    </source>
</evidence>
<gene>
    <name evidence="1" type="ordered locus">STM14_2343</name>
</gene>
<name>A0A0F6B2R1_SALT1</name>
<dbReference type="KEGG" id="seo:STM14_2343"/>
<dbReference type="AlphaFoldDB" id="A0A0F6B2R1"/>
<evidence type="ECO:0000313" key="1">
    <source>
        <dbReference type="EMBL" id="ACY88800.1"/>
    </source>
</evidence>
<organism evidence="1 2">
    <name type="scientific">Salmonella typhimurium (strain 14028s / SGSC 2262)</name>
    <dbReference type="NCBI Taxonomy" id="588858"/>
    <lineage>
        <taxon>Bacteria</taxon>
        <taxon>Pseudomonadati</taxon>
        <taxon>Pseudomonadota</taxon>
        <taxon>Gammaproteobacteria</taxon>
        <taxon>Enterobacterales</taxon>
        <taxon>Enterobacteriaceae</taxon>
        <taxon>Salmonella</taxon>
    </lineage>
</organism>
<sequence>MINYDVLHINVALAHCRNAINRVKLKHNLIFLQSRSEL</sequence>
<dbReference type="Proteomes" id="UP000002695">
    <property type="component" value="Chromosome"/>
</dbReference>
<reference evidence="1 2" key="1">
    <citation type="journal article" date="2010" name="J. Bacteriol.">
        <title>Short-term signatures of evolutionary change in the Salmonella enterica serovar typhimurium 14028 genome.</title>
        <authorList>
            <person name="Jarvik T."/>
            <person name="Smillie C."/>
            <person name="Groisman E.A."/>
            <person name="Ochman H."/>
        </authorList>
    </citation>
    <scope>NUCLEOTIDE SEQUENCE [LARGE SCALE GENOMIC DNA]</scope>
    <source>
        <strain evidence="2">14028s / SGSC 2262</strain>
    </source>
</reference>